<dbReference type="GO" id="GO:0070072">
    <property type="term" value="P:vacuolar proton-transporting V-type ATPase complex assembly"/>
    <property type="evidence" value="ECO:0007669"/>
    <property type="project" value="UniProtKB-UniRule"/>
</dbReference>
<dbReference type="FunCoup" id="G8JTX0">
    <property type="interactions" value="63"/>
</dbReference>
<feature type="transmembrane region" description="Helical" evidence="6">
    <location>
        <begin position="43"/>
        <end position="62"/>
    </location>
</feature>
<keyword evidence="4 6" id="KW-0472">Membrane</keyword>
<dbReference type="GeneID" id="11470079"/>
<evidence type="ECO:0000256" key="4">
    <source>
        <dbReference type="ARBA" id="ARBA00023136"/>
    </source>
</evidence>
<reference evidence="8" key="1">
    <citation type="journal article" date="2012" name="G3 (Bethesda)">
        <title>Pichia sorbitophila, an interspecies yeast hybrid reveals early steps of genome resolution following polyploidization.</title>
        <authorList>
            <person name="Leh Louis V."/>
            <person name="Despons L."/>
            <person name="Friedrich A."/>
            <person name="Martin T."/>
            <person name="Durrens P."/>
            <person name="Casaregola S."/>
            <person name="Neuveglise C."/>
            <person name="Fairhead C."/>
            <person name="Marck C."/>
            <person name="Cruz J.A."/>
            <person name="Straub M.L."/>
            <person name="Kugler V."/>
            <person name="Sacerdot C."/>
            <person name="Uzunov Z."/>
            <person name="Thierry A."/>
            <person name="Weiss S."/>
            <person name="Bleykasten C."/>
            <person name="De Montigny J."/>
            <person name="Jacques N."/>
            <person name="Jung P."/>
            <person name="Lemaire M."/>
            <person name="Mallet S."/>
            <person name="Morel G."/>
            <person name="Richard G.F."/>
            <person name="Sarkar A."/>
            <person name="Savel G."/>
            <person name="Schacherer J."/>
            <person name="Seret M.L."/>
            <person name="Talla E."/>
            <person name="Samson G."/>
            <person name="Jubin C."/>
            <person name="Poulain J."/>
            <person name="Vacherie B."/>
            <person name="Barbe V."/>
            <person name="Pelletier E."/>
            <person name="Sherman D.J."/>
            <person name="Westhof E."/>
            <person name="Weissenbach J."/>
            <person name="Baret P.V."/>
            <person name="Wincker P."/>
            <person name="Gaillardin C."/>
            <person name="Dujon B."/>
            <person name="Souciet J.L."/>
        </authorList>
    </citation>
    <scope>NUCLEOTIDE SEQUENCE [LARGE SCALE GENOMIC DNA]</scope>
    <source>
        <strain evidence="8">CBS 270.75 / DBVPG 7215 / KCTC 17166 / NRRL Y-17582</strain>
    </source>
</reference>
<evidence type="ECO:0000313" key="7">
    <source>
        <dbReference type="EMBL" id="AET39473.1"/>
    </source>
</evidence>
<evidence type="ECO:0000256" key="3">
    <source>
        <dbReference type="ARBA" id="ARBA00022989"/>
    </source>
</evidence>
<dbReference type="GO" id="GO:0012507">
    <property type="term" value="C:ER to Golgi transport vesicle membrane"/>
    <property type="evidence" value="ECO:0007669"/>
    <property type="project" value="UniProtKB-SubCell"/>
</dbReference>
<dbReference type="HAMAP" id="MF_03058">
    <property type="entry name" value="VMA21"/>
    <property type="match status" value="1"/>
</dbReference>
<proteinExistence type="inferred from homology"/>
<feature type="transmembrane region" description="Helical" evidence="6">
    <location>
        <begin position="12"/>
        <end position="31"/>
    </location>
</feature>
<dbReference type="InParanoid" id="G8JTX0"/>
<comment type="similarity">
    <text evidence="6">Belongs to the VMA21 family.</text>
</comment>
<sequence length="79" mass="8475">MAVDIPRTVIAKLLFFTIAVAVIPVITFFTVQQYTDNTLVSGGLAALAANIVLVAYVVMAFMEDSPAPASKEDETKKVQ</sequence>
<dbReference type="Pfam" id="PF09446">
    <property type="entry name" value="VMA21"/>
    <property type="match status" value="1"/>
</dbReference>
<dbReference type="OMA" id="VMAFMED"/>
<comment type="subcellular location">
    <subcellularLocation>
        <location evidence="6">Endoplasmic reticulum membrane</location>
        <topology evidence="6">Multi-pass membrane protein</topology>
    </subcellularLocation>
    <subcellularLocation>
        <location evidence="6">Endoplasmic reticulum-Golgi intermediate compartment membrane</location>
        <topology evidence="6">Multi-pass membrane protein</topology>
    </subcellularLocation>
    <subcellularLocation>
        <location evidence="6">Cytoplasmic vesicle</location>
        <location evidence="6">COPII-coated vesicle membrane</location>
        <topology evidence="6">Multi-pass membrane protein</topology>
    </subcellularLocation>
</comment>
<dbReference type="STRING" id="931890.G8JTX0"/>
<dbReference type="OrthoDB" id="160405at2759"/>
<comment type="caution">
    <text evidence="6">Lacks conserved residue(s) required for the propagation of feature annotation.</text>
</comment>
<dbReference type="RefSeq" id="XP_003646290.1">
    <property type="nucleotide sequence ID" value="XM_003646242.1"/>
</dbReference>
<accession>G8JTX0</accession>
<evidence type="ECO:0000313" key="8">
    <source>
        <dbReference type="Proteomes" id="UP000006790"/>
    </source>
</evidence>
<protein>
    <submittedName>
        <fullName evidence="7">Uncharacterized protein</fullName>
    </submittedName>
</protein>
<evidence type="ECO:0000256" key="1">
    <source>
        <dbReference type="ARBA" id="ARBA00022692"/>
    </source>
</evidence>
<keyword evidence="1 6" id="KW-0812">Transmembrane</keyword>
<keyword evidence="5 6" id="KW-0968">Cytoplasmic vesicle</keyword>
<evidence type="ECO:0000256" key="6">
    <source>
        <dbReference type="HAMAP-Rule" id="MF_03058"/>
    </source>
</evidence>
<keyword evidence="2 6" id="KW-0256">Endoplasmic reticulum</keyword>
<dbReference type="Proteomes" id="UP000006790">
    <property type="component" value="Chromosome 4"/>
</dbReference>
<dbReference type="InterPro" id="IPR019013">
    <property type="entry name" value="Vma21"/>
</dbReference>
<comment type="function">
    <text evidence="6">Required for the assembly of the V0 complex of the vacuolar ATPase (V-ATPase) in the endoplasmic reticulum.</text>
</comment>
<organism evidence="7 8">
    <name type="scientific">Eremothecium cymbalariae (strain CBS 270.75 / DBVPG 7215 / KCTC 17166 / NRRL Y-17582)</name>
    <name type="common">Yeast</name>
    <dbReference type="NCBI Taxonomy" id="931890"/>
    <lineage>
        <taxon>Eukaryota</taxon>
        <taxon>Fungi</taxon>
        <taxon>Dikarya</taxon>
        <taxon>Ascomycota</taxon>
        <taxon>Saccharomycotina</taxon>
        <taxon>Saccharomycetes</taxon>
        <taxon>Saccharomycetales</taxon>
        <taxon>Saccharomycetaceae</taxon>
        <taxon>Eremothecium</taxon>
    </lineage>
</organism>
<dbReference type="KEGG" id="erc:Ecym_4424"/>
<evidence type="ECO:0000256" key="5">
    <source>
        <dbReference type="ARBA" id="ARBA00023329"/>
    </source>
</evidence>
<dbReference type="HOGENOM" id="CLU_154717_1_0_1"/>
<name>G8JTX0_ERECY</name>
<gene>
    <name evidence="7" type="ordered locus">Ecym_4424</name>
</gene>
<dbReference type="AlphaFoldDB" id="G8JTX0"/>
<dbReference type="GO" id="GO:0033116">
    <property type="term" value="C:endoplasmic reticulum-Golgi intermediate compartment membrane"/>
    <property type="evidence" value="ECO:0007669"/>
    <property type="project" value="UniProtKB-SubCell"/>
</dbReference>
<evidence type="ECO:0000256" key="2">
    <source>
        <dbReference type="ARBA" id="ARBA00022824"/>
    </source>
</evidence>
<dbReference type="eggNOG" id="ENOG502SBNA">
    <property type="taxonomic scope" value="Eukaryota"/>
</dbReference>
<dbReference type="EMBL" id="CP002500">
    <property type="protein sequence ID" value="AET39473.1"/>
    <property type="molecule type" value="Genomic_DNA"/>
</dbReference>
<keyword evidence="8" id="KW-1185">Reference proteome</keyword>
<keyword evidence="3 6" id="KW-1133">Transmembrane helix</keyword>
<dbReference type="GO" id="GO:0005789">
    <property type="term" value="C:endoplasmic reticulum membrane"/>
    <property type="evidence" value="ECO:0007669"/>
    <property type="project" value="UniProtKB-SubCell"/>
</dbReference>